<proteinExistence type="predicted"/>
<keyword evidence="1" id="KW-0472">Membrane</keyword>
<reference evidence="3" key="1">
    <citation type="journal article" date="2019" name="Int. J. Syst. Evol. Microbiol.">
        <title>The Global Catalogue of Microorganisms (GCM) 10K type strain sequencing project: providing services to taxonomists for standard genome sequencing and annotation.</title>
        <authorList>
            <consortium name="The Broad Institute Genomics Platform"/>
            <consortium name="The Broad Institute Genome Sequencing Center for Infectious Disease"/>
            <person name="Wu L."/>
            <person name="Ma J."/>
        </authorList>
    </citation>
    <scope>NUCLEOTIDE SEQUENCE [LARGE SCALE GENOMIC DNA]</scope>
    <source>
        <strain evidence="3">CGMCC 1.12286</strain>
    </source>
</reference>
<sequence>MAWFRKQRTSILYFSGLWIVSVALQLYLATHFRGYVGDQMIFISWMNELQQTGFAHIYQSNQVNYPPVYLLVLDIYGKAANALHYSIQPGALSAKLPGITLDAAAMIAFFVMTAHTASKWRMFILTLFCLNPAIIFDTAVWGQVDVLDGMLSLLAIANFLKRPGTSGFLFAVSLLSKFQSIVIFPVLAVVTLRGWLMTKRSASPVRIIVGFCLAFGGTGLFLAWHGTFFAMMKNAYLATTAQYPYLDMNAMNIWFYLVDSSPHLPDSTAVLGGVTYKIIGLFLLFLATLYMAVYIWRSAKLSVEQLIKAGTIVSFAFYMLPTEIHERYILMAVIFAIAASLHDRKWTWIAAGLTLTSFCNLWTVCYGEPNPTTDMWMVYLNCILFIVMLLLAKKEFSFPRSWHDLHIWTDSDINL</sequence>
<feature type="transmembrane region" description="Helical" evidence="1">
    <location>
        <begin position="376"/>
        <end position="392"/>
    </location>
</feature>
<evidence type="ECO:0000313" key="2">
    <source>
        <dbReference type="EMBL" id="MFD1674433.1"/>
    </source>
</evidence>
<dbReference type="Proteomes" id="UP001597079">
    <property type="component" value="Unassembled WGS sequence"/>
</dbReference>
<feature type="transmembrane region" description="Helical" evidence="1">
    <location>
        <begin position="12"/>
        <end position="30"/>
    </location>
</feature>
<keyword evidence="1" id="KW-0812">Transmembrane</keyword>
<feature type="transmembrane region" description="Helical" evidence="1">
    <location>
        <begin position="204"/>
        <end position="224"/>
    </location>
</feature>
<evidence type="ECO:0000313" key="3">
    <source>
        <dbReference type="Proteomes" id="UP001597079"/>
    </source>
</evidence>
<feature type="transmembrane region" description="Helical" evidence="1">
    <location>
        <begin position="274"/>
        <end position="296"/>
    </location>
</feature>
<dbReference type="RefSeq" id="WP_377942301.1">
    <property type="nucleotide sequence ID" value="NZ_JBHUCX010000020.1"/>
</dbReference>
<dbReference type="EMBL" id="JBHUCX010000020">
    <property type="protein sequence ID" value="MFD1674433.1"/>
    <property type="molecule type" value="Genomic_DNA"/>
</dbReference>
<protein>
    <submittedName>
        <fullName evidence="2">Transporter</fullName>
    </submittedName>
</protein>
<name>A0ABW4JFF2_9BACL</name>
<evidence type="ECO:0000256" key="1">
    <source>
        <dbReference type="SAM" id="Phobius"/>
    </source>
</evidence>
<comment type="caution">
    <text evidence="2">The sequence shown here is derived from an EMBL/GenBank/DDBJ whole genome shotgun (WGS) entry which is preliminary data.</text>
</comment>
<keyword evidence="1" id="KW-1133">Transmembrane helix</keyword>
<feature type="transmembrane region" description="Helical" evidence="1">
    <location>
        <begin position="168"/>
        <end position="192"/>
    </location>
</feature>
<feature type="transmembrane region" description="Helical" evidence="1">
    <location>
        <begin position="346"/>
        <end position="364"/>
    </location>
</feature>
<gene>
    <name evidence="2" type="ORF">ACFSB2_06900</name>
</gene>
<organism evidence="2 3">
    <name type="scientific">Alicyclobacillus fodiniaquatilis</name>
    <dbReference type="NCBI Taxonomy" id="1661150"/>
    <lineage>
        <taxon>Bacteria</taxon>
        <taxon>Bacillati</taxon>
        <taxon>Bacillota</taxon>
        <taxon>Bacilli</taxon>
        <taxon>Bacillales</taxon>
        <taxon>Alicyclobacillaceae</taxon>
        <taxon>Alicyclobacillus</taxon>
    </lineage>
</organism>
<keyword evidence="3" id="KW-1185">Reference proteome</keyword>
<accession>A0ABW4JFF2</accession>
<feature type="transmembrane region" description="Helical" evidence="1">
    <location>
        <begin position="123"/>
        <end position="144"/>
    </location>
</feature>